<dbReference type="Proteomes" id="UP001500390">
    <property type="component" value="Unassembled WGS sequence"/>
</dbReference>
<organism evidence="1 2">
    <name type="scientific">Ornithinibacter aureus</name>
    <dbReference type="NCBI Taxonomy" id="622664"/>
    <lineage>
        <taxon>Bacteria</taxon>
        <taxon>Bacillati</taxon>
        <taxon>Actinomycetota</taxon>
        <taxon>Actinomycetes</taxon>
        <taxon>Micrococcales</taxon>
        <taxon>Intrasporangiaceae</taxon>
        <taxon>Ornithinibacter</taxon>
    </lineage>
</organism>
<accession>A0ABP8JCC3</accession>
<proteinExistence type="predicted"/>
<name>A0ABP8JCC3_9MICO</name>
<reference evidence="2" key="1">
    <citation type="journal article" date="2019" name="Int. J. Syst. Evol. Microbiol.">
        <title>The Global Catalogue of Microorganisms (GCM) 10K type strain sequencing project: providing services to taxonomists for standard genome sequencing and annotation.</title>
        <authorList>
            <consortium name="The Broad Institute Genomics Platform"/>
            <consortium name="The Broad Institute Genome Sequencing Center for Infectious Disease"/>
            <person name="Wu L."/>
            <person name="Ma J."/>
        </authorList>
    </citation>
    <scope>NUCLEOTIDE SEQUENCE [LARGE SCALE GENOMIC DNA]</scope>
    <source>
        <strain evidence="2">JCM 17738</strain>
    </source>
</reference>
<comment type="caution">
    <text evidence="1">The sequence shown here is derived from an EMBL/GenBank/DDBJ whole genome shotgun (WGS) entry which is preliminary data.</text>
</comment>
<sequence length="70" mass="7420">MRTFRAVPAPGKSEVTAAAYERRPQVLTAGFRPGPPGSSVGGRRGNLFACGALAPAAMSEEAMWPDARWM</sequence>
<keyword evidence="2" id="KW-1185">Reference proteome</keyword>
<gene>
    <name evidence="1" type="ORF">GCM10023153_03960</name>
</gene>
<evidence type="ECO:0000313" key="2">
    <source>
        <dbReference type="Proteomes" id="UP001500390"/>
    </source>
</evidence>
<dbReference type="EMBL" id="BAABFX010000009">
    <property type="protein sequence ID" value="GAA4388576.1"/>
    <property type="molecule type" value="Genomic_DNA"/>
</dbReference>
<protein>
    <submittedName>
        <fullName evidence="1">Uncharacterized protein</fullName>
    </submittedName>
</protein>
<evidence type="ECO:0000313" key="1">
    <source>
        <dbReference type="EMBL" id="GAA4388576.1"/>
    </source>
</evidence>